<dbReference type="AlphaFoldDB" id="A0A7C9MU33"/>
<evidence type="ECO:0000313" key="1">
    <source>
        <dbReference type="EMBL" id="MYZ51176.1"/>
    </source>
</evidence>
<name>A0A7C9MU33_9BURK</name>
<evidence type="ECO:0000313" key="2">
    <source>
        <dbReference type="Proteomes" id="UP000481947"/>
    </source>
</evidence>
<proteinExistence type="predicted"/>
<protein>
    <submittedName>
        <fullName evidence="1">Uncharacterized protein</fullName>
    </submittedName>
</protein>
<gene>
    <name evidence="1" type="ORF">F5985_03245</name>
</gene>
<dbReference type="Proteomes" id="UP000481947">
    <property type="component" value="Unassembled WGS sequence"/>
</dbReference>
<reference evidence="1 2" key="1">
    <citation type="submission" date="2019-09" db="EMBL/GenBank/DDBJ databases">
        <title>Identification of Malikia spinosa a prominent benzene-, toluene-, and ethylbenzene-degrading bacterium: enrichment, isolation and whole genome sequencing.</title>
        <authorList>
            <person name="Tancsics A."/>
            <person name="Revesz F."/>
            <person name="Kriszt B."/>
        </authorList>
    </citation>
    <scope>NUCLEOTIDE SEQUENCE [LARGE SCALE GENOMIC DNA]</scope>
    <source>
        <strain evidence="1 2">AB6</strain>
    </source>
</reference>
<dbReference type="RefSeq" id="WP_161124300.1">
    <property type="nucleotide sequence ID" value="NZ_VYSB01000002.1"/>
</dbReference>
<accession>A0A7C9MU33</accession>
<organism evidence="1 2">
    <name type="scientific">Malikia spinosa</name>
    <dbReference type="NCBI Taxonomy" id="86180"/>
    <lineage>
        <taxon>Bacteria</taxon>
        <taxon>Pseudomonadati</taxon>
        <taxon>Pseudomonadota</taxon>
        <taxon>Betaproteobacteria</taxon>
        <taxon>Burkholderiales</taxon>
        <taxon>Comamonadaceae</taxon>
        <taxon>Malikia</taxon>
    </lineage>
</organism>
<sequence>MKSEKHSPVKLLNVEPLEGWEPNSRYGIQRLDETQAGRLVRLEDVAVWLAQTKPRRDIIFELFFPLIASARHAVSLCLLNAESYAIPMIVRDRVNPAAAGFWQFLPSVDSDSFSEVLTRAIREGWERAWPGLSDPATDPDWIAKRAIARNKERKEMMRLHRLGLVTDPEPEPWPADDFLMQQLRRLAVPVSKAYELWGWGSVPAEVVQLAPVPAPALDMEPKPITTYQELREFRKANPGAPWTDEMQAVLAEEEARRNSVPGATGVRKALGADLGCSDKRIGVLIRDHQRAQPKPPAAFQRA</sequence>
<dbReference type="EMBL" id="VYSB01000002">
    <property type="protein sequence ID" value="MYZ51176.1"/>
    <property type="molecule type" value="Genomic_DNA"/>
</dbReference>
<comment type="caution">
    <text evidence="1">The sequence shown here is derived from an EMBL/GenBank/DDBJ whole genome shotgun (WGS) entry which is preliminary data.</text>
</comment>